<keyword evidence="2" id="KW-1185">Reference proteome</keyword>
<dbReference type="EMBL" id="JACHJD010000022">
    <property type="protein sequence ID" value="MBB5108936.1"/>
    <property type="molecule type" value="Genomic_DNA"/>
</dbReference>
<proteinExistence type="predicted"/>
<sequence>MDLAKGICSGTPVRRVRPALLVDVRRLFGGSRWAGISGAEHDRLGLIFRMGRSMMTVQSRFPPAATAALRKLTGAATARTS</sequence>
<name>A0A7W8B3D0_STRST</name>
<reference evidence="1 2" key="1">
    <citation type="submission" date="2020-08" db="EMBL/GenBank/DDBJ databases">
        <title>Genomic Encyclopedia of Type Strains, Phase III (KMG-III): the genomes of soil and plant-associated and newly described type strains.</title>
        <authorList>
            <person name="Whitman W."/>
        </authorList>
    </citation>
    <scope>NUCLEOTIDE SEQUENCE [LARGE SCALE GENOMIC DNA]</scope>
    <source>
        <strain evidence="1 2">CECT 3146</strain>
    </source>
</reference>
<comment type="caution">
    <text evidence="1">The sequence shown here is derived from an EMBL/GenBank/DDBJ whole genome shotgun (WGS) entry which is preliminary data.</text>
</comment>
<evidence type="ECO:0000313" key="2">
    <source>
        <dbReference type="Proteomes" id="UP000549009"/>
    </source>
</evidence>
<organism evidence="1 2">
    <name type="scientific">Streptomyces spectabilis</name>
    <dbReference type="NCBI Taxonomy" id="68270"/>
    <lineage>
        <taxon>Bacteria</taxon>
        <taxon>Bacillati</taxon>
        <taxon>Actinomycetota</taxon>
        <taxon>Actinomycetes</taxon>
        <taxon>Kitasatosporales</taxon>
        <taxon>Streptomycetaceae</taxon>
        <taxon>Streptomyces</taxon>
    </lineage>
</organism>
<dbReference type="Proteomes" id="UP000549009">
    <property type="component" value="Unassembled WGS sequence"/>
</dbReference>
<dbReference type="AlphaFoldDB" id="A0A7W8B3D0"/>
<protein>
    <submittedName>
        <fullName evidence="1">Uncharacterized protein</fullName>
    </submittedName>
</protein>
<gene>
    <name evidence="1" type="ORF">FHS40_008062</name>
</gene>
<accession>A0A7W8B3D0</accession>
<evidence type="ECO:0000313" key="1">
    <source>
        <dbReference type="EMBL" id="MBB5108936.1"/>
    </source>
</evidence>